<name>A0AC61NFH0_9BACT</name>
<protein>
    <submittedName>
        <fullName evidence="1">Cof-type HAD-IIB family hydrolase</fullName>
    </submittedName>
</protein>
<proteinExistence type="predicted"/>
<gene>
    <name evidence="1" type="ORF">K4L44_10125</name>
</gene>
<reference evidence="1" key="1">
    <citation type="submission" date="2021-08" db="EMBL/GenBank/DDBJ databases">
        <title>Novel anaerobic bacterium isolated from sea squirt in East Sea, Republic of Korea.</title>
        <authorList>
            <person name="Nguyen T.H."/>
            <person name="Li Z."/>
            <person name="Lee Y.-J."/>
            <person name="Ko J."/>
            <person name="Kim S.-G."/>
        </authorList>
    </citation>
    <scope>NUCLEOTIDE SEQUENCE</scope>
    <source>
        <strain evidence="1">KCTC 25031</strain>
    </source>
</reference>
<accession>A0AC61NFH0</accession>
<evidence type="ECO:0000313" key="2">
    <source>
        <dbReference type="Proteomes" id="UP000826212"/>
    </source>
</evidence>
<dbReference type="EMBL" id="CP081303">
    <property type="protein sequence ID" value="QZE12945.1"/>
    <property type="molecule type" value="Genomic_DNA"/>
</dbReference>
<keyword evidence="2" id="KW-1185">Reference proteome</keyword>
<organism evidence="1 2">
    <name type="scientific">Halosquirtibacter laminarini</name>
    <dbReference type="NCBI Taxonomy" id="3374600"/>
    <lineage>
        <taxon>Bacteria</taxon>
        <taxon>Pseudomonadati</taxon>
        <taxon>Bacteroidota</taxon>
        <taxon>Bacteroidia</taxon>
        <taxon>Marinilabiliales</taxon>
        <taxon>Prolixibacteraceae</taxon>
        <taxon>Halosquirtibacter</taxon>
    </lineage>
</organism>
<sequence>MQNRNMWVTDLDGTLLDGQEKLPSQMLDIIPNINENTIKVIATGRNLEKVWKVIDNPKLFNYIIFSSGAGIYNCISGKIIQVNNLRQEDSIEIFNYLDKQSQNFIYTKEVPQNSTLYYKQNYSCDHFTEYVDAHQEELENTLNPFSDKLAQFMAFLPNQKNQIEIHTSRIMEISKNIQVIRATSPIDKDFCWLEIFHQNVSKGKAVQFLSNTLSIDLKDIIGVGNDYNDLDFLEIIGKPYVVDNSPQKIKANFPVVSSNNELGVLEVLKKHNLA</sequence>
<evidence type="ECO:0000313" key="1">
    <source>
        <dbReference type="EMBL" id="QZE12945.1"/>
    </source>
</evidence>
<keyword evidence="1" id="KW-0378">Hydrolase</keyword>
<dbReference type="Proteomes" id="UP000826212">
    <property type="component" value="Chromosome"/>
</dbReference>